<evidence type="ECO:0000313" key="5">
    <source>
        <dbReference type="Proteomes" id="UP000199399"/>
    </source>
</evidence>
<dbReference type="Proteomes" id="UP000199399">
    <property type="component" value="Unassembled WGS sequence"/>
</dbReference>
<gene>
    <name evidence="4" type="ORF">SAMN04489759_10786</name>
</gene>
<dbReference type="GO" id="GO:0018845">
    <property type="term" value="F:2-hydroxychromene-2-carboxylate isomerase activity"/>
    <property type="evidence" value="ECO:0007669"/>
    <property type="project" value="UniProtKB-UniRule"/>
</dbReference>
<sequence>MDAECLYCQTVSESCGKRLDYWSSPLSTIEYFYSAHSAYAYLGHQRLLEICKARGCKLVHRPFDLYPVIDAARGAQSRSFSAHYIDYFFGREITRWAQYRELEVLNHRPTHHDHSLKLSNGFLIAAAEDGVDVDALSFALLQGHWRDDIDLADPDHLRRATVHLAVDSERLLQRAESAEVQAIHDQNTQEAIARGVFGSPTYFLDGDMYYGQDHLELLDHAFDHPYGAHSFYNPPRPST</sequence>
<proteinExistence type="inferred from homology"/>
<dbReference type="GO" id="GO:1901170">
    <property type="term" value="P:naphthalene catabolic process"/>
    <property type="evidence" value="ECO:0007669"/>
    <property type="project" value="InterPro"/>
</dbReference>
<evidence type="ECO:0000256" key="1">
    <source>
        <dbReference type="PIRNR" id="PIRNR006386"/>
    </source>
</evidence>
<evidence type="ECO:0000256" key="2">
    <source>
        <dbReference type="PIRSR" id="PIRSR006386-1"/>
    </source>
</evidence>
<dbReference type="EC" id="5.99.1.4" evidence="1"/>
<evidence type="ECO:0000313" key="4">
    <source>
        <dbReference type="EMBL" id="SDG39864.1"/>
    </source>
</evidence>
<dbReference type="InterPro" id="IPR051924">
    <property type="entry name" value="GST_Kappa/NadH"/>
</dbReference>
<accession>A0A1G7TXX2</accession>
<dbReference type="InterPro" id="IPR014440">
    <property type="entry name" value="HCCAis_GSTk"/>
</dbReference>
<dbReference type="SUPFAM" id="SSF52833">
    <property type="entry name" value="Thioredoxin-like"/>
    <property type="match status" value="1"/>
</dbReference>
<dbReference type="InterPro" id="IPR044087">
    <property type="entry name" value="NahD-like"/>
</dbReference>
<dbReference type="InterPro" id="IPR036249">
    <property type="entry name" value="Thioredoxin-like_sf"/>
</dbReference>
<dbReference type="InterPro" id="IPR001853">
    <property type="entry name" value="DSBA-like_thioredoxin_dom"/>
</dbReference>
<reference evidence="5" key="1">
    <citation type="submission" date="2016-10" db="EMBL/GenBank/DDBJ databases">
        <authorList>
            <person name="Varghese N."/>
            <person name="Submissions S."/>
        </authorList>
    </citation>
    <scope>NUCLEOTIDE SEQUENCE [LARGE SCALE GENOMIC DNA]</scope>
    <source>
        <strain evidence="5">DSM 16477</strain>
    </source>
</reference>
<dbReference type="STRING" id="218672.SAMN04489759_10786"/>
<evidence type="ECO:0000259" key="3">
    <source>
        <dbReference type="Pfam" id="PF01323"/>
    </source>
</evidence>
<name>A0A1G7TXX2_9RHOB</name>
<dbReference type="AlphaFoldDB" id="A0A1G7TXX2"/>
<dbReference type="PANTHER" id="PTHR42943">
    <property type="entry name" value="GLUTATHIONE S-TRANSFERASE KAPPA"/>
    <property type="match status" value="1"/>
</dbReference>
<keyword evidence="5" id="KW-1185">Reference proteome</keyword>
<keyword evidence="1 4" id="KW-0413">Isomerase</keyword>
<dbReference type="OrthoDB" id="5244108at2"/>
<feature type="domain" description="DSBA-like thioredoxin" evidence="3">
    <location>
        <begin position="28"/>
        <end position="222"/>
    </location>
</feature>
<dbReference type="GO" id="GO:0004602">
    <property type="term" value="F:glutathione peroxidase activity"/>
    <property type="evidence" value="ECO:0007669"/>
    <property type="project" value="TreeGrafter"/>
</dbReference>
<dbReference type="Gene3D" id="3.40.30.10">
    <property type="entry name" value="Glutaredoxin"/>
    <property type="match status" value="1"/>
</dbReference>
<comment type="similarity">
    <text evidence="1">Belongs to the GST superfamily. NadH family.</text>
</comment>
<protein>
    <recommendedName>
        <fullName evidence="1">2-hydroxychromene-2-carboxylate isomerase</fullName>
        <ecNumber evidence="1">5.99.1.4</ecNumber>
    </recommendedName>
</protein>
<dbReference type="Pfam" id="PF01323">
    <property type="entry name" value="DSBA"/>
    <property type="match status" value="1"/>
</dbReference>
<dbReference type="PANTHER" id="PTHR42943:SF2">
    <property type="entry name" value="GLUTATHIONE S-TRANSFERASE KAPPA 1"/>
    <property type="match status" value="1"/>
</dbReference>
<organism evidence="4 5">
    <name type="scientific">Sulfitobacter delicatus</name>
    <dbReference type="NCBI Taxonomy" id="218672"/>
    <lineage>
        <taxon>Bacteria</taxon>
        <taxon>Pseudomonadati</taxon>
        <taxon>Pseudomonadota</taxon>
        <taxon>Alphaproteobacteria</taxon>
        <taxon>Rhodobacterales</taxon>
        <taxon>Roseobacteraceae</taxon>
        <taxon>Sulfitobacter</taxon>
    </lineage>
</organism>
<dbReference type="CDD" id="cd03022">
    <property type="entry name" value="DsbA_HCCA_Iso"/>
    <property type="match status" value="1"/>
</dbReference>
<dbReference type="EMBL" id="FNBP01000007">
    <property type="protein sequence ID" value="SDG39864.1"/>
    <property type="molecule type" value="Genomic_DNA"/>
</dbReference>
<dbReference type="PIRSF" id="PIRSF006386">
    <property type="entry name" value="HCCAis_GSTk"/>
    <property type="match status" value="1"/>
</dbReference>
<feature type="active site" description="Nucleophile" evidence="2">
    <location>
        <position position="37"/>
    </location>
</feature>
<dbReference type="GO" id="GO:0004364">
    <property type="term" value="F:glutathione transferase activity"/>
    <property type="evidence" value="ECO:0007669"/>
    <property type="project" value="TreeGrafter"/>
</dbReference>
<dbReference type="GO" id="GO:0006749">
    <property type="term" value="P:glutathione metabolic process"/>
    <property type="evidence" value="ECO:0007669"/>
    <property type="project" value="TreeGrafter"/>
</dbReference>
<comment type="catalytic activity">
    <reaction evidence="1">
        <text>2-hydroxychromene-2-carboxylate = (3E)-4-(2-hydroxyphenyl)-2-oxobut-3-enoate</text>
        <dbReference type="Rhea" id="RHEA:27401"/>
        <dbReference type="ChEBI" id="CHEBI:59350"/>
        <dbReference type="ChEBI" id="CHEBI:59353"/>
        <dbReference type="EC" id="5.99.1.4"/>
    </reaction>
</comment>